<evidence type="ECO:0000256" key="1">
    <source>
        <dbReference type="ARBA" id="ARBA00004123"/>
    </source>
</evidence>
<keyword evidence="4" id="KW-0804">Transcription</keyword>
<dbReference type="HOGENOM" id="CLU_004538_2_0_1"/>
<dbReference type="AlphaFoldDB" id="A0A0C3B1P0"/>
<dbReference type="GO" id="GO:0000981">
    <property type="term" value="F:DNA-binding transcription factor activity, RNA polymerase II-specific"/>
    <property type="evidence" value="ECO:0007669"/>
    <property type="project" value="TreeGrafter"/>
</dbReference>
<gene>
    <name evidence="8" type="ORF">M408DRAFT_74340</name>
</gene>
<keyword evidence="2" id="KW-0805">Transcription regulation</keyword>
<dbReference type="InterPro" id="IPR007219">
    <property type="entry name" value="XnlR_reg_dom"/>
</dbReference>
<comment type="subcellular location">
    <subcellularLocation>
        <location evidence="1">Nucleus</location>
    </subcellularLocation>
</comment>
<name>A0A0C3B1P0_SERVB</name>
<dbReference type="EMBL" id="KN824314">
    <property type="protein sequence ID" value="KIM25466.1"/>
    <property type="molecule type" value="Genomic_DNA"/>
</dbReference>
<dbReference type="GO" id="GO:0008270">
    <property type="term" value="F:zinc ion binding"/>
    <property type="evidence" value="ECO:0007669"/>
    <property type="project" value="InterPro"/>
</dbReference>
<accession>A0A0C3B1P0</accession>
<reference evidence="8 9" key="1">
    <citation type="submission" date="2014-04" db="EMBL/GenBank/DDBJ databases">
        <authorList>
            <consortium name="DOE Joint Genome Institute"/>
            <person name="Kuo A."/>
            <person name="Zuccaro A."/>
            <person name="Kohler A."/>
            <person name="Nagy L.G."/>
            <person name="Floudas D."/>
            <person name="Copeland A."/>
            <person name="Barry K.W."/>
            <person name="Cichocki N."/>
            <person name="Veneault-Fourrey C."/>
            <person name="LaButti K."/>
            <person name="Lindquist E.A."/>
            <person name="Lipzen A."/>
            <person name="Lundell T."/>
            <person name="Morin E."/>
            <person name="Murat C."/>
            <person name="Sun H."/>
            <person name="Tunlid A."/>
            <person name="Henrissat B."/>
            <person name="Grigoriev I.V."/>
            <person name="Hibbett D.S."/>
            <person name="Martin F."/>
            <person name="Nordberg H.P."/>
            <person name="Cantor M.N."/>
            <person name="Hua S.X."/>
        </authorList>
    </citation>
    <scope>NUCLEOTIDE SEQUENCE [LARGE SCALE GENOMIC DNA]</scope>
    <source>
        <strain evidence="8 9">MAFF 305830</strain>
    </source>
</reference>
<feature type="domain" description="Xylanolytic transcriptional activator regulatory" evidence="7">
    <location>
        <begin position="191"/>
        <end position="267"/>
    </location>
</feature>
<organism evidence="8 9">
    <name type="scientific">Serendipita vermifera MAFF 305830</name>
    <dbReference type="NCBI Taxonomy" id="933852"/>
    <lineage>
        <taxon>Eukaryota</taxon>
        <taxon>Fungi</taxon>
        <taxon>Dikarya</taxon>
        <taxon>Basidiomycota</taxon>
        <taxon>Agaricomycotina</taxon>
        <taxon>Agaricomycetes</taxon>
        <taxon>Sebacinales</taxon>
        <taxon>Serendipitaceae</taxon>
        <taxon>Serendipita</taxon>
    </lineage>
</organism>
<dbReference type="CDD" id="cd12148">
    <property type="entry name" value="fungal_TF_MHR"/>
    <property type="match status" value="1"/>
</dbReference>
<sequence length="642" mass="72169">MNGNGGLHDHSRQSASSVGSFGPPGSHGFPSGSPVSQADIGVARHDYFVSGDALEAQRARELGLRRIEIDRGLSEEPKLLRKGLIVPDEVDKLFEIFYEKLNVTVSLLDPVLHTPATTFARCPLLFTTIVCAVAARYYTERPELYSIAMHFAMTSAASSLMDSKKSVELCQAYLLLSVWPLPSRKYDEDRAWLYLGLAIRMAMDLNLHLPTNVNVVSEQQEREILNRTRTWMVCFNMDRASSAQLGKPMTIRENYMIRNSADWYTRSKFNLPYDMHLCQLTALMRIMSRFQETVYADVNSPSGVREDLDLRKTAFEFDDEITAWEQEATQLFAAQPEPTDPGSLYRRHLLPFHASYSRLVILSFGFQYSFRKGLLSPNDDLVMRCLDAAQNVISKLIKDMAVRAYLRYTPDSHLVFASFASAFLLKLLRHKFVHLLSAERRSKIIPLVEKLIKVLNDSSVAIDDSHTPKIYARFLAGLLHKHRAIENTQRMEQAQSKDTEMNGNGQANGLSIDLSNIQQHTNAAGPLSPPSPHPSIRVTPPPVDEQSFGYMLHNSHDAHLSMHAQNHLDTEMLGQGSDVRFDISGASGSGTVHPMDQLARGEEEEDIPACLGAIHDSFWQNNAGMVTWLDVNMPSGWDKEFQ</sequence>
<dbReference type="Pfam" id="PF04082">
    <property type="entry name" value="Fungal_trans"/>
    <property type="match status" value="1"/>
</dbReference>
<evidence type="ECO:0000313" key="8">
    <source>
        <dbReference type="EMBL" id="KIM25466.1"/>
    </source>
</evidence>
<evidence type="ECO:0000256" key="5">
    <source>
        <dbReference type="ARBA" id="ARBA00023242"/>
    </source>
</evidence>
<dbReference type="PANTHER" id="PTHR31845:SF19">
    <property type="entry name" value="TRANSCRIPTION FACTOR DOMAIN-CONTAINING PROTEIN"/>
    <property type="match status" value="1"/>
</dbReference>
<evidence type="ECO:0000256" key="3">
    <source>
        <dbReference type="ARBA" id="ARBA00023125"/>
    </source>
</evidence>
<feature type="region of interest" description="Disordered" evidence="6">
    <location>
        <begin position="1"/>
        <end position="35"/>
    </location>
</feature>
<dbReference type="Proteomes" id="UP000054097">
    <property type="component" value="Unassembled WGS sequence"/>
</dbReference>
<dbReference type="STRING" id="933852.A0A0C3B1P0"/>
<dbReference type="InterPro" id="IPR051089">
    <property type="entry name" value="prtT"/>
</dbReference>
<evidence type="ECO:0000313" key="9">
    <source>
        <dbReference type="Proteomes" id="UP000054097"/>
    </source>
</evidence>
<dbReference type="GO" id="GO:0000976">
    <property type="term" value="F:transcription cis-regulatory region binding"/>
    <property type="evidence" value="ECO:0007669"/>
    <property type="project" value="TreeGrafter"/>
</dbReference>
<dbReference type="PANTHER" id="PTHR31845">
    <property type="entry name" value="FINGER DOMAIN PROTEIN, PUTATIVE-RELATED"/>
    <property type="match status" value="1"/>
</dbReference>
<dbReference type="GO" id="GO:0006351">
    <property type="term" value="P:DNA-templated transcription"/>
    <property type="evidence" value="ECO:0007669"/>
    <property type="project" value="InterPro"/>
</dbReference>
<keyword evidence="5" id="KW-0539">Nucleus</keyword>
<dbReference type="SMART" id="SM00906">
    <property type="entry name" value="Fungal_trans"/>
    <property type="match status" value="1"/>
</dbReference>
<evidence type="ECO:0000256" key="4">
    <source>
        <dbReference type="ARBA" id="ARBA00023163"/>
    </source>
</evidence>
<evidence type="ECO:0000256" key="6">
    <source>
        <dbReference type="SAM" id="MobiDB-lite"/>
    </source>
</evidence>
<protein>
    <recommendedName>
        <fullName evidence="7">Xylanolytic transcriptional activator regulatory domain-containing protein</fullName>
    </recommendedName>
</protein>
<proteinExistence type="predicted"/>
<evidence type="ECO:0000256" key="2">
    <source>
        <dbReference type="ARBA" id="ARBA00023015"/>
    </source>
</evidence>
<dbReference type="OrthoDB" id="39175at2759"/>
<dbReference type="GO" id="GO:0005634">
    <property type="term" value="C:nucleus"/>
    <property type="evidence" value="ECO:0007669"/>
    <property type="project" value="UniProtKB-SubCell"/>
</dbReference>
<evidence type="ECO:0000259" key="7">
    <source>
        <dbReference type="SMART" id="SM00906"/>
    </source>
</evidence>
<keyword evidence="3" id="KW-0238">DNA-binding</keyword>
<keyword evidence="9" id="KW-1185">Reference proteome</keyword>
<reference evidence="9" key="2">
    <citation type="submission" date="2015-01" db="EMBL/GenBank/DDBJ databases">
        <title>Evolutionary Origins and Diversification of the Mycorrhizal Mutualists.</title>
        <authorList>
            <consortium name="DOE Joint Genome Institute"/>
            <consortium name="Mycorrhizal Genomics Consortium"/>
            <person name="Kohler A."/>
            <person name="Kuo A."/>
            <person name="Nagy L.G."/>
            <person name="Floudas D."/>
            <person name="Copeland A."/>
            <person name="Barry K.W."/>
            <person name="Cichocki N."/>
            <person name="Veneault-Fourrey C."/>
            <person name="LaButti K."/>
            <person name="Lindquist E.A."/>
            <person name="Lipzen A."/>
            <person name="Lundell T."/>
            <person name="Morin E."/>
            <person name="Murat C."/>
            <person name="Riley R."/>
            <person name="Ohm R."/>
            <person name="Sun H."/>
            <person name="Tunlid A."/>
            <person name="Henrissat B."/>
            <person name="Grigoriev I.V."/>
            <person name="Hibbett D.S."/>
            <person name="Martin F."/>
        </authorList>
    </citation>
    <scope>NUCLEOTIDE SEQUENCE [LARGE SCALE GENOMIC DNA]</scope>
    <source>
        <strain evidence="9">MAFF 305830</strain>
    </source>
</reference>
<feature type="compositionally biased region" description="Low complexity" evidence="6">
    <location>
        <begin position="16"/>
        <end position="35"/>
    </location>
</feature>